<evidence type="ECO:0000256" key="1">
    <source>
        <dbReference type="SAM" id="MobiDB-lite"/>
    </source>
</evidence>
<dbReference type="Proteomes" id="UP000703269">
    <property type="component" value="Unassembled WGS sequence"/>
</dbReference>
<dbReference type="Pfam" id="PF25889">
    <property type="entry name" value="WHD_Fungal_DR"/>
    <property type="match status" value="1"/>
</dbReference>
<name>A0A9P3LD55_9APHY</name>
<sequence length="393" mass="42170">MASVAMRSGAASSRKGVLKMTKAGRPFLRNLLDIYAAFILALPLHTTFRWFTKYHDAFVFDDAMHILANLRVSQPVSGASASEEPGVTMVKTVAYSLAQDAARQLCELFLAARLITNATDDRSCSFTHMGIFMITPKGLHVTEQFIARNGGSAFFAKSKTVHAMTKSVGAEAEPSVVRLVASYPVSPVLLHVVRRWEDDEIIASTDVVRAVFRWILHDASARVPQGPAVGSPGKVRARLVLSGPMSAEDLMTQLLDCTSLVNADEAGTMLAHCVRLGLLELASDASPKRKGGKVYTAQMDSSEDGEGAQTVGEFRASSKTMYRVTAEGRRIAGLAEIPAQSEAPLAQQDDGSDASHEIPLLASTYSTPSALPHSTEERTGGVYVTKRNAATDG</sequence>
<keyword evidence="4" id="KW-1185">Reference proteome</keyword>
<dbReference type="EMBL" id="BPQB01000015">
    <property type="protein sequence ID" value="GJE90249.1"/>
    <property type="molecule type" value="Genomic_DNA"/>
</dbReference>
<accession>A0A9P3LD55</accession>
<gene>
    <name evidence="3" type="ORF">PsYK624_063780</name>
</gene>
<evidence type="ECO:0000259" key="2">
    <source>
        <dbReference type="Pfam" id="PF25889"/>
    </source>
</evidence>
<comment type="caution">
    <text evidence="3">The sequence shown here is derived from an EMBL/GenBank/DDBJ whole genome shotgun (WGS) entry which is preliminary data.</text>
</comment>
<feature type="region of interest" description="Disordered" evidence="1">
    <location>
        <begin position="287"/>
        <end position="312"/>
    </location>
</feature>
<dbReference type="InterPro" id="IPR058855">
    <property type="entry name" value="RGS1/SST2-like_Fungal-DR"/>
</dbReference>
<feature type="domain" description="RGS1/SST2-like Fungal-Differentiation Regulator" evidence="2">
    <location>
        <begin position="31"/>
        <end position="152"/>
    </location>
</feature>
<reference evidence="3 4" key="1">
    <citation type="submission" date="2021-08" db="EMBL/GenBank/DDBJ databases">
        <title>Draft Genome Sequence of Phanerochaete sordida strain YK-624.</title>
        <authorList>
            <person name="Mori T."/>
            <person name="Dohra H."/>
            <person name="Suzuki T."/>
            <person name="Kawagishi H."/>
            <person name="Hirai H."/>
        </authorList>
    </citation>
    <scope>NUCLEOTIDE SEQUENCE [LARGE SCALE GENOMIC DNA]</scope>
    <source>
        <strain evidence="3 4">YK-624</strain>
    </source>
</reference>
<dbReference type="AlphaFoldDB" id="A0A9P3LD55"/>
<evidence type="ECO:0000313" key="3">
    <source>
        <dbReference type="EMBL" id="GJE90249.1"/>
    </source>
</evidence>
<protein>
    <recommendedName>
        <fullName evidence="2">RGS1/SST2-like Fungal-Differentiation Regulator domain-containing protein</fullName>
    </recommendedName>
</protein>
<feature type="region of interest" description="Disordered" evidence="1">
    <location>
        <begin position="340"/>
        <end position="381"/>
    </location>
</feature>
<organism evidence="3 4">
    <name type="scientific">Phanerochaete sordida</name>
    <dbReference type="NCBI Taxonomy" id="48140"/>
    <lineage>
        <taxon>Eukaryota</taxon>
        <taxon>Fungi</taxon>
        <taxon>Dikarya</taxon>
        <taxon>Basidiomycota</taxon>
        <taxon>Agaricomycotina</taxon>
        <taxon>Agaricomycetes</taxon>
        <taxon>Polyporales</taxon>
        <taxon>Phanerochaetaceae</taxon>
        <taxon>Phanerochaete</taxon>
    </lineage>
</organism>
<dbReference type="OrthoDB" id="196547at2759"/>
<evidence type="ECO:0000313" key="4">
    <source>
        <dbReference type="Proteomes" id="UP000703269"/>
    </source>
</evidence>
<proteinExistence type="predicted"/>